<sequence>KGIVFVVVVTLYSYHGVNKESLPTWGIQLDFTKKWQDKKKRKSVQMEKMARFF</sequence>
<proteinExistence type="predicted"/>
<reference evidence="1" key="1">
    <citation type="submission" date="2014-05" db="EMBL/GenBank/DDBJ databases">
        <authorList>
            <person name="Chronopoulou M."/>
        </authorList>
    </citation>
    <scope>NUCLEOTIDE SEQUENCE</scope>
    <source>
        <tissue evidence="1">Whole organism</tissue>
    </source>
</reference>
<accession>A0A0K2TAT3</accession>
<name>A0A0K2TAT3_LEPSM</name>
<organism evidence="1">
    <name type="scientific">Lepeophtheirus salmonis</name>
    <name type="common">Salmon louse</name>
    <name type="synonym">Caligus salmonis</name>
    <dbReference type="NCBI Taxonomy" id="72036"/>
    <lineage>
        <taxon>Eukaryota</taxon>
        <taxon>Metazoa</taxon>
        <taxon>Ecdysozoa</taxon>
        <taxon>Arthropoda</taxon>
        <taxon>Crustacea</taxon>
        <taxon>Multicrustacea</taxon>
        <taxon>Hexanauplia</taxon>
        <taxon>Copepoda</taxon>
        <taxon>Siphonostomatoida</taxon>
        <taxon>Caligidae</taxon>
        <taxon>Lepeophtheirus</taxon>
    </lineage>
</organism>
<dbReference type="EMBL" id="HACA01005215">
    <property type="protein sequence ID" value="CDW22576.1"/>
    <property type="molecule type" value="Transcribed_RNA"/>
</dbReference>
<evidence type="ECO:0000313" key="1">
    <source>
        <dbReference type="EMBL" id="CDW22576.1"/>
    </source>
</evidence>
<dbReference type="AlphaFoldDB" id="A0A0K2TAT3"/>
<feature type="non-terminal residue" evidence="1">
    <location>
        <position position="1"/>
    </location>
</feature>
<protein>
    <submittedName>
        <fullName evidence="1">Uncharacterized protein</fullName>
    </submittedName>
</protein>